<protein>
    <submittedName>
        <fullName evidence="2">Uncharacterized protein</fullName>
    </submittedName>
</protein>
<feature type="compositionally biased region" description="Polar residues" evidence="1">
    <location>
        <begin position="1"/>
        <end position="22"/>
    </location>
</feature>
<name>A0A512IXG2_9HYPH</name>
<sequence length="492" mass="54198">MNETACNTNQPESQGPPKTNTTSAEPAAAKASRAKAYRLGTLKRAIPAMAALYRAGVQPENRTECVTLYIGASVERAQLTGELGVLDQERIHEAAALFGADPDLIRMLWDRAATEANASREACRTAAQPRFEAGHLSVIAHRPLVDLAAVARAYEKTEARDRMLFGRKSIPGAPMVNGKWPMTKRIHTGIPPWTPETGTAEYVREIPDGPGTDRFTTAERKQLAVELDVKTKTVREKERDLDPEAFDAWVAKRRKATATKAKNEAEKKARAGRRKRKPEIAAAVRAYAKACGRSERHAWRLCQGMTKDEILALIPRRELAEIGRLDRVSDRPETPVSVSRSVSRVSDNVSDKDPENVAFFHNSTPTGGRKTMSRTGAAKAPDAGVTKRKPKRHAKPLHPCERAALAAHYLELTGKTLTDELVRQWRCRRTLKGKLAAALEWIEDDAAAMSGDPTQDAQLVETSNVIPFPGPKSKEVAPQPIEAQREPIEIPF</sequence>
<dbReference type="EMBL" id="BSPK01000004">
    <property type="protein sequence ID" value="GLS62234.1"/>
    <property type="molecule type" value="Genomic_DNA"/>
</dbReference>
<dbReference type="Proteomes" id="UP000321960">
    <property type="component" value="Unassembled WGS sequence"/>
</dbReference>
<comment type="caution">
    <text evidence="2">The sequence shown here is derived from an EMBL/GenBank/DDBJ whole genome shotgun (WGS) entry which is preliminary data.</text>
</comment>
<feature type="region of interest" description="Disordered" evidence="1">
    <location>
        <begin position="1"/>
        <end position="30"/>
    </location>
</feature>
<accession>A0A512IXG2</accession>
<dbReference type="Proteomes" id="UP001156856">
    <property type="component" value="Unassembled WGS sequence"/>
</dbReference>
<evidence type="ECO:0000313" key="2">
    <source>
        <dbReference type="EMBL" id="GEP02289.1"/>
    </source>
</evidence>
<feature type="compositionally biased region" description="Basic residues" evidence="1">
    <location>
        <begin position="386"/>
        <end position="395"/>
    </location>
</feature>
<evidence type="ECO:0000256" key="1">
    <source>
        <dbReference type="SAM" id="MobiDB-lite"/>
    </source>
</evidence>
<dbReference type="AlphaFoldDB" id="A0A512IXG2"/>
<feature type="compositionally biased region" description="Low complexity" evidence="1">
    <location>
        <begin position="336"/>
        <end position="348"/>
    </location>
</feature>
<organism evidence="2 4">
    <name type="scientific">Methylobacterium oxalidis</name>
    <dbReference type="NCBI Taxonomy" id="944322"/>
    <lineage>
        <taxon>Bacteria</taxon>
        <taxon>Pseudomonadati</taxon>
        <taxon>Pseudomonadota</taxon>
        <taxon>Alphaproteobacteria</taxon>
        <taxon>Hyphomicrobiales</taxon>
        <taxon>Methylobacteriaceae</taxon>
        <taxon>Methylobacterium</taxon>
    </lineage>
</organism>
<dbReference type="EMBL" id="BJZU01000003">
    <property type="protein sequence ID" value="GEP02289.1"/>
    <property type="molecule type" value="Genomic_DNA"/>
</dbReference>
<reference evidence="5" key="2">
    <citation type="journal article" date="2019" name="Int. J. Syst. Evol. Microbiol.">
        <title>The Global Catalogue of Microorganisms (GCM) 10K type strain sequencing project: providing services to taxonomists for standard genome sequencing and annotation.</title>
        <authorList>
            <consortium name="The Broad Institute Genomics Platform"/>
            <consortium name="The Broad Institute Genome Sequencing Center for Infectious Disease"/>
            <person name="Wu L."/>
            <person name="Ma J."/>
        </authorList>
    </citation>
    <scope>NUCLEOTIDE SEQUENCE [LARGE SCALE GENOMIC DNA]</scope>
    <source>
        <strain evidence="5">NBRC 107715</strain>
    </source>
</reference>
<keyword evidence="5" id="KW-1185">Reference proteome</keyword>
<proteinExistence type="predicted"/>
<feature type="region of interest" description="Disordered" evidence="1">
    <location>
        <begin position="331"/>
        <end position="395"/>
    </location>
</feature>
<gene>
    <name evidence="3" type="ORF">GCM10007888_06150</name>
    <name evidence="2" type="ORF">MOX02_03270</name>
</gene>
<evidence type="ECO:0000313" key="5">
    <source>
        <dbReference type="Proteomes" id="UP001156856"/>
    </source>
</evidence>
<feature type="region of interest" description="Disordered" evidence="1">
    <location>
        <begin position="257"/>
        <end position="277"/>
    </location>
</feature>
<reference evidence="3" key="4">
    <citation type="submission" date="2023-01" db="EMBL/GenBank/DDBJ databases">
        <title>Draft genome sequence of Methylobacterium oxalidis strain NBRC 107715.</title>
        <authorList>
            <person name="Sun Q."/>
            <person name="Mori K."/>
        </authorList>
    </citation>
    <scope>NUCLEOTIDE SEQUENCE</scope>
    <source>
        <strain evidence="3">NBRC 107715</strain>
    </source>
</reference>
<reference evidence="2 4" key="3">
    <citation type="submission" date="2019-07" db="EMBL/GenBank/DDBJ databases">
        <title>Whole genome shotgun sequence of Methylobacterium oxalidis NBRC 107715.</title>
        <authorList>
            <person name="Hosoyama A."/>
            <person name="Uohara A."/>
            <person name="Ohji S."/>
            <person name="Ichikawa N."/>
        </authorList>
    </citation>
    <scope>NUCLEOTIDE SEQUENCE [LARGE SCALE GENOMIC DNA]</scope>
    <source>
        <strain evidence="2 4">NBRC 107715</strain>
    </source>
</reference>
<reference evidence="3" key="1">
    <citation type="journal article" date="2014" name="Int. J. Syst. Evol. Microbiol.">
        <title>Complete genome of a new Firmicutes species belonging to the dominant human colonic microbiota ('Ruminococcus bicirculans') reveals two chromosomes and a selective capacity to utilize plant glucans.</title>
        <authorList>
            <consortium name="NISC Comparative Sequencing Program"/>
            <person name="Wegmann U."/>
            <person name="Louis P."/>
            <person name="Goesmann A."/>
            <person name="Henrissat B."/>
            <person name="Duncan S.H."/>
            <person name="Flint H.J."/>
        </authorList>
    </citation>
    <scope>NUCLEOTIDE SEQUENCE</scope>
    <source>
        <strain evidence="3">NBRC 107715</strain>
    </source>
</reference>
<evidence type="ECO:0000313" key="4">
    <source>
        <dbReference type="Proteomes" id="UP000321960"/>
    </source>
</evidence>
<evidence type="ECO:0000313" key="3">
    <source>
        <dbReference type="EMBL" id="GLS62234.1"/>
    </source>
</evidence>